<sequence>MVKGIPAEAKVLPTPFAGLVLNKYLTVTRFLDPVGALYCLQENKLPAGKRLWSAHNRFIFLYSIQQVLAKCKPITRGETILTLRQINIFIGFDIAEISLGKYPG</sequence>
<reference evidence="1" key="1">
    <citation type="submission" date="2024-05" db="EMBL/GenBank/DDBJ databases">
        <title>Isolation and characterization of Sporomusa carbonis sp. nov., a carboxydotrophic hydrogenogen in the genus of Sporomusa isolated from a charcoal burning pile.</title>
        <authorList>
            <person name="Boeer T."/>
            <person name="Rosenbaum F."/>
            <person name="Eysell L."/>
            <person name="Mueller V."/>
            <person name="Daniel R."/>
            <person name="Poehlein A."/>
        </authorList>
    </citation>
    <scope>NUCLEOTIDE SEQUENCE [LARGE SCALE GENOMIC DNA]</scope>
    <source>
        <strain evidence="1">DSM 3132</strain>
    </source>
</reference>
<accession>A0ABZ3J932</accession>
<protein>
    <recommendedName>
        <fullName evidence="3">Transposase InsH N-terminal domain-containing protein</fullName>
    </recommendedName>
</protein>
<evidence type="ECO:0000313" key="2">
    <source>
        <dbReference type="Proteomes" id="UP000216052"/>
    </source>
</evidence>
<keyword evidence="2" id="KW-1185">Reference proteome</keyword>
<dbReference type="EMBL" id="CP155571">
    <property type="protein sequence ID" value="XFO74412.1"/>
    <property type="molecule type" value="Genomic_DNA"/>
</dbReference>
<proteinExistence type="predicted"/>
<evidence type="ECO:0000313" key="1">
    <source>
        <dbReference type="EMBL" id="XFO74412.1"/>
    </source>
</evidence>
<name>A0ABZ3J932_SPOA4</name>
<dbReference type="Proteomes" id="UP000216052">
    <property type="component" value="Chromosome"/>
</dbReference>
<gene>
    <name evidence="1" type="ORF">SPACI_045220</name>
</gene>
<evidence type="ECO:0008006" key="3">
    <source>
        <dbReference type="Google" id="ProtNLM"/>
    </source>
</evidence>
<organism evidence="1 2">
    <name type="scientific">Sporomusa acidovorans (strain ATCC 49682 / DSM 3132 / Mol)</name>
    <dbReference type="NCBI Taxonomy" id="1123286"/>
    <lineage>
        <taxon>Bacteria</taxon>
        <taxon>Bacillati</taxon>
        <taxon>Bacillota</taxon>
        <taxon>Negativicutes</taxon>
        <taxon>Selenomonadales</taxon>
        <taxon>Sporomusaceae</taxon>
        <taxon>Sporomusa</taxon>
    </lineage>
</organism>